<feature type="binding site" evidence="11">
    <location>
        <begin position="7"/>
        <end position="17"/>
    </location>
    <ligand>
        <name>ATP</name>
        <dbReference type="ChEBI" id="CHEBI:30616"/>
    </ligand>
</feature>
<comment type="cofactor">
    <cofactor evidence="11">
        <name>Zn(2+)</name>
        <dbReference type="ChEBI" id="CHEBI:29105"/>
    </cofactor>
    <text evidence="11">Binds 1 zinc ion per subunit.</text>
</comment>
<comment type="function">
    <text evidence="7 11">Catalyzes the ATP-dependent conversion of 7-carboxy-7-deazaguanine (CDG) to 7-cyano-7-deazaguanine (preQ(0)).</text>
</comment>
<dbReference type="GO" id="GO:0008270">
    <property type="term" value="F:zinc ion binding"/>
    <property type="evidence" value="ECO:0007669"/>
    <property type="project" value="UniProtKB-UniRule"/>
</dbReference>
<dbReference type="PANTHER" id="PTHR42914:SF1">
    <property type="entry name" value="7-CYANO-7-DEAZAGUANINE SYNTHASE"/>
    <property type="match status" value="1"/>
</dbReference>
<dbReference type="GO" id="GO:0016879">
    <property type="term" value="F:ligase activity, forming carbon-nitrogen bonds"/>
    <property type="evidence" value="ECO:0007669"/>
    <property type="project" value="UniProtKB-UniRule"/>
</dbReference>
<gene>
    <name evidence="11 12" type="primary">queC</name>
    <name evidence="12" type="ORF">CUJ83_03750</name>
</gene>
<evidence type="ECO:0000256" key="10">
    <source>
        <dbReference type="ARBA" id="ARBA00047890"/>
    </source>
</evidence>
<comment type="pathway">
    <text evidence="1 11">Purine metabolism; 7-cyano-7-deazaguanine biosynthesis.</text>
</comment>
<proteinExistence type="inferred from homology"/>
<organism evidence="12 13">
    <name type="scientific">Methanooceanicella nereidis</name>
    <dbReference type="NCBI Taxonomy" id="2052831"/>
    <lineage>
        <taxon>Archaea</taxon>
        <taxon>Methanobacteriati</taxon>
        <taxon>Methanobacteriota</taxon>
        <taxon>Stenosarchaea group</taxon>
        <taxon>Methanomicrobia</taxon>
        <taxon>Methanocellales</taxon>
        <taxon>Methanocellaceae</taxon>
        <taxon>Methanooceanicella</taxon>
    </lineage>
</organism>
<dbReference type="HAMAP" id="MF_01633">
    <property type="entry name" value="QueC"/>
    <property type="match status" value="1"/>
</dbReference>
<dbReference type="PANTHER" id="PTHR42914">
    <property type="entry name" value="7-CYANO-7-DEAZAGUANINE SYNTHASE"/>
    <property type="match status" value="1"/>
</dbReference>
<dbReference type="Pfam" id="PF06508">
    <property type="entry name" value="QueC"/>
    <property type="match status" value="1"/>
</dbReference>
<dbReference type="Gene3D" id="3.40.50.620">
    <property type="entry name" value="HUPs"/>
    <property type="match status" value="1"/>
</dbReference>
<dbReference type="InterPro" id="IPR014729">
    <property type="entry name" value="Rossmann-like_a/b/a_fold"/>
</dbReference>
<evidence type="ECO:0000256" key="2">
    <source>
        <dbReference type="ARBA" id="ARBA00022598"/>
    </source>
</evidence>
<accession>A0AAP2RB24</accession>
<feature type="binding site" evidence="11">
    <location>
        <position position="193"/>
    </location>
    <ligand>
        <name>Zn(2+)</name>
        <dbReference type="ChEBI" id="CHEBI:29105"/>
    </ligand>
</feature>
<feature type="binding site" evidence="11">
    <location>
        <position position="204"/>
    </location>
    <ligand>
        <name>Zn(2+)</name>
        <dbReference type="ChEBI" id="CHEBI:29105"/>
    </ligand>
</feature>
<dbReference type="RefSeq" id="WP_230740757.1">
    <property type="nucleotide sequence ID" value="NZ_PGCK01000002.1"/>
</dbReference>
<dbReference type="NCBIfam" id="TIGR00364">
    <property type="entry name" value="7-cyano-7-deazaguanine synthase QueC"/>
    <property type="match status" value="1"/>
</dbReference>
<reference evidence="12 13" key="1">
    <citation type="submission" date="2017-11" db="EMBL/GenBank/DDBJ databases">
        <title>Isolation and Characterization of Family Methanocellaceae Species from Potential Methane Hydrate Area Offshore Southwestern Taiwan.</title>
        <authorList>
            <person name="Zhang W.-L."/>
            <person name="Chen W.-C."/>
            <person name="Lai M.-C."/>
            <person name="Chen S.-C."/>
        </authorList>
    </citation>
    <scope>NUCLEOTIDE SEQUENCE [LARGE SCALE GENOMIC DNA]</scope>
    <source>
        <strain evidence="12 13">CWC-04</strain>
    </source>
</reference>
<evidence type="ECO:0000256" key="9">
    <source>
        <dbReference type="ARBA" id="ARBA00039149"/>
    </source>
</evidence>
<sequence>MKSIVLLSSGLDSVVAFKKAYDMSDIVLAITFDYGQRAAAQEIEHAKKICGRFNVKHLDIELPWLKEITRTALVNREKAVPEPTEQELDDIKGKALSTAHQVWVPNRNGAFINIAAAYADSLEADMIICGFNAEEGATFPDNTPGFVEAINKSLEYSCLKKVAVNAPVIDLDKEQIIREGAAINAPIDLSWSCYYSHESPCGKCESCMRRARAFRRAGIPDPSLEG</sequence>
<dbReference type="SUPFAM" id="SSF52402">
    <property type="entry name" value="Adenine nucleotide alpha hydrolases-like"/>
    <property type="match status" value="1"/>
</dbReference>
<evidence type="ECO:0000313" key="12">
    <source>
        <dbReference type="EMBL" id="MCD1294108.1"/>
    </source>
</evidence>
<name>A0AAP2RB24_9EURY</name>
<dbReference type="EMBL" id="PGCK01000002">
    <property type="protein sequence ID" value="MCD1294108.1"/>
    <property type="molecule type" value="Genomic_DNA"/>
</dbReference>
<comment type="similarity">
    <text evidence="8 11">Belongs to the QueC family.</text>
</comment>
<evidence type="ECO:0000256" key="1">
    <source>
        <dbReference type="ARBA" id="ARBA00005061"/>
    </source>
</evidence>
<keyword evidence="6 11" id="KW-0067">ATP-binding</keyword>
<protein>
    <recommendedName>
        <fullName evidence="9 11">7-cyano-7-deazaguanine synthase</fullName>
        <ecNumber evidence="9 11">6.3.4.20</ecNumber>
    </recommendedName>
    <alternativeName>
        <fullName evidence="11">7-cyano-7-carbaguanine synthase</fullName>
    </alternativeName>
    <alternativeName>
        <fullName evidence="11">Archaeosine biosynthesis protein QueC</fullName>
    </alternativeName>
    <alternativeName>
        <fullName evidence="11">PreQ(0) synthase</fullName>
    </alternativeName>
</protein>
<feature type="binding site" evidence="11">
    <location>
        <position position="207"/>
    </location>
    <ligand>
        <name>Zn(2+)</name>
        <dbReference type="ChEBI" id="CHEBI:29105"/>
    </ligand>
</feature>
<evidence type="ECO:0000256" key="3">
    <source>
        <dbReference type="ARBA" id="ARBA00022723"/>
    </source>
</evidence>
<dbReference type="Proteomes" id="UP001320159">
    <property type="component" value="Unassembled WGS sequence"/>
</dbReference>
<feature type="binding site" evidence="11">
    <location>
        <position position="201"/>
    </location>
    <ligand>
        <name>Zn(2+)</name>
        <dbReference type="ChEBI" id="CHEBI:29105"/>
    </ligand>
</feature>
<keyword evidence="13" id="KW-1185">Reference proteome</keyword>
<dbReference type="CDD" id="cd01995">
    <property type="entry name" value="QueC-like"/>
    <property type="match status" value="1"/>
</dbReference>
<keyword evidence="2 11" id="KW-0436">Ligase</keyword>
<keyword evidence="4 11" id="KW-0547">Nucleotide-binding</keyword>
<evidence type="ECO:0000256" key="6">
    <source>
        <dbReference type="ARBA" id="ARBA00022840"/>
    </source>
</evidence>
<evidence type="ECO:0000256" key="7">
    <source>
        <dbReference type="ARBA" id="ARBA00037768"/>
    </source>
</evidence>
<dbReference type="AlphaFoldDB" id="A0AAP2RB24"/>
<comment type="caution">
    <text evidence="12">The sequence shown here is derived from an EMBL/GenBank/DDBJ whole genome shotgun (WGS) entry which is preliminary data.</text>
</comment>
<dbReference type="GO" id="GO:0005524">
    <property type="term" value="F:ATP binding"/>
    <property type="evidence" value="ECO:0007669"/>
    <property type="project" value="UniProtKB-UniRule"/>
</dbReference>
<keyword evidence="3 11" id="KW-0479">Metal-binding</keyword>
<evidence type="ECO:0000256" key="11">
    <source>
        <dbReference type="HAMAP-Rule" id="MF_01633"/>
    </source>
</evidence>
<dbReference type="InterPro" id="IPR018317">
    <property type="entry name" value="QueC"/>
</dbReference>
<evidence type="ECO:0000256" key="8">
    <source>
        <dbReference type="ARBA" id="ARBA00037993"/>
    </source>
</evidence>
<dbReference type="PIRSF" id="PIRSF006293">
    <property type="entry name" value="ExsB"/>
    <property type="match status" value="1"/>
</dbReference>
<dbReference type="EC" id="6.3.4.20" evidence="9 11"/>
<evidence type="ECO:0000313" key="13">
    <source>
        <dbReference type="Proteomes" id="UP001320159"/>
    </source>
</evidence>
<keyword evidence="5 11" id="KW-0862">Zinc</keyword>
<evidence type="ECO:0000256" key="5">
    <source>
        <dbReference type="ARBA" id="ARBA00022833"/>
    </source>
</evidence>
<comment type="catalytic activity">
    <reaction evidence="10 11">
        <text>7-carboxy-7-carbaguanine + NH4(+) + 2 ATP = 7-cyano-7-carbaguanine + 2 AMP + 2 diphosphate + 2 H(+)</text>
        <dbReference type="Rhea" id="RHEA:27982"/>
        <dbReference type="ChEBI" id="CHEBI:15378"/>
        <dbReference type="ChEBI" id="CHEBI:28938"/>
        <dbReference type="ChEBI" id="CHEBI:30616"/>
        <dbReference type="ChEBI" id="CHEBI:33019"/>
        <dbReference type="ChEBI" id="CHEBI:45075"/>
        <dbReference type="ChEBI" id="CHEBI:61036"/>
        <dbReference type="ChEBI" id="CHEBI:456215"/>
        <dbReference type="EC" id="6.3.4.20"/>
    </reaction>
</comment>
<evidence type="ECO:0000256" key="4">
    <source>
        <dbReference type="ARBA" id="ARBA00022741"/>
    </source>
</evidence>